<sequence>MRCGKPGWGSGSASLVVVAALAMTACGDGLGTHSIDEDAARDALKSRGVEIPSTFRFGQMYESQVFSGANSYLGRYDGPQTVFVNSAQLSAANSTFPPLQPIQCTDPAVATLEWGILGFSCTKEMQLLASENPANSEFPTDKVTLLLTSDGTRAHLFVSAEGH</sequence>
<dbReference type="Proteomes" id="UP000251211">
    <property type="component" value="Unassembled WGS sequence"/>
</dbReference>
<evidence type="ECO:0000313" key="2">
    <source>
        <dbReference type="Proteomes" id="UP000251211"/>
    </source>
</evidence>
<protein>
    <recommendedName>
        <fullName evidence="3">Lipoprotein</fullName>
    </recommendedName>
</protein>
<dbReference type="EMBL" id="UAUI01000001">
    <property type="protein sequence ID" value="SPZ35504.1"/>
    <property type="molecule type" value="Genomic_DNA"/>
</dbReference>
<dbReference type="AlphaFoldDB" id="A0AB38F750"/>
<comment type="caution">
    <text evidence="1">The sequence shown here is derived from an EMBL/GenBank/DDBJ whole genome shotgun (WGS) entry which is preliminary data.</text>
</comment>
<evidence type="ECO:0000313" key="1">
    <source>
        <dbReference type="EMBL" id="SPZ35504.1"/>
    </source>
</evidence>
<proteinExistence type="predicted"/>
<accession>A0AB38F750</accession>
<reference evidence="1 2" key="1">
    <citation type="submission" date="2018-06" db="EMBL/GenBank/DDBJ databases">
        <authorList>
            <consortium name="Pathogen Informatics"/>
            <person name="Doyle S."/>
        </authorList>
    </citation>
    <scope>NUCLEOTIDE SEQUENCE [LARGE SCALE GENOMIC DNA]</scope>
    <source>
        <strain evidence="1 2">NCTC13229</strain>
    </source>
</reference>
<dbReference type="PROSITE" id="PS51257">
    <property type="entry name" value="PROKAR_LIPOPROTEIN"/>
    <property type="match status" value="1"/>
</dbReference>
<organism evidence="1 2">
    <name type="scientific">Rhodococcus wratislaviensis</name>
    <name type="common">Tsukamurella wratislaviensis</name>
    <dbReference type="NCBI Taxonomy" id="44752"/>
    <lineage>
        <taxon>Bacteria</taxon>
        <taxon>Bacillati</taxon>
        <taxon>Actinomycetota</taxon>
        <taxon>Actinomycetes</taxon>
        <taxon>Mycobacteriales</taxon>
        <taxon>Nocardiaceae</taxon>
        <taxon>Rhodococcus</taxon>
    </lineage>
</organism>
<evidence type="ECO:0008006" key="3">
    <source>
        <dbReference type="Google" id="ProtNLM"/>
    </source>
</evidence>
<gene>
    <name evidence="1" type="ORF">NCTC13229_00807</name>
</gene>
<name>A0AB38F750_RHOWR</name>